<dbReference type="OrthoDB" id="438268at2759"/>
<feature type="compositionally biased region" description="Polar residues" evidence="1">
    <location>
        <begin position="1"/>
        <end position="10"/>
    </location>
</feature>
<dbReference type="InterPro" id="IPR036179">
    <property type="entry name" value="Ig-like_dom_sf"/>
</dbReference>
<dbReference type="SUPFAM" id="SSF48726">
    <property type="entry name" value="Immunoglobulin"/>
    <property type="match status" value="1"/>
</dbReference>
<feature type="region of interest" description="Disordered" evidence="1">
    <location>
        <begin position="1"/>
        <end position="33"/>
    </location>
</feature>
<reference evidence="3 4" key="1">
    <citation type="submission" date="2019-07" db="EMBL/GenBank/DDBJ databases">
        <title>Draft genome assembly of a fouling barnacle, Amphibalanus amphitrite (Darwin, 1854): The first reference genome for Thecostraca.</title>
        <authorList>
            <person name="Kim W."/>
        </authorList>
    </citation>
    <scope>NUCLEOTIDE SEQUENCE [LARGE SCALE GENOMIC DNA]</scope>
    <source>
        <strain evidence="3">SNU_AA5</strain>
        <tissue evidence="3">Soma without cirri and trophi</tissue>
    </source>
</reference>
<feature type="domain" description="Ig-like" evidence="2">
    <location>
        <begin position="160"/>
        <end position="243"/>
    </location>
</feature>
<accession>A0A6A4VCB3</accession>
<keyword evidence="4" id="KW-1185">Reference proteome</keyword>
<evidence type="ECO:0000313" key="3">
    <source>
        <dbReference type="EMBL" id="KAF0287261.1"/>
    </source>
</evidence>
<organism evidence="3 4">
    <name type="scientific">Amphibalanus amphitrite</name>
    <name type="common">Striped barnacle</name>
    <name type="synonym">Balanus amphitrite</name>
    <dbReference type="NCBI Taxonomy" id="1232801"/>
    <lineage>
        <taxon>Eukaryota</taxon>
        <taxon>Metazoa</taxon>
        <taxon>Ecdysozoa</taxon>
        <taxon>Arthropoda</taxon>
        <taxon>Crustacea</taxon>
        <taxon>Multicrustacea</taxon>
        <taxon>Cirripedia</taxon>
        <taxon>Thoracica</taxon>
        <taxon>Thoracicalcarea</taxon>
        <taxon>Balanomorpha</taxon>
        <taxon>Balanoidea</taxon>
        <taxon>Balanidae</taxon>
        <taxon>Amphibalaninae</taxon>
        <taxon>Amphibalanus</taxon>
    </lineage>
</organism>
<proteinExistence type="predicted"/>
<evidence type="ECO:0000259" key="2">
    <source>
        <dbReference type="PROSITE" id="PS50835"/>
    </source>
</evidence>
<dbReference type="PROSITE" id="PS50835">
    <property type="entry name" value="IG_LIKE"/>
    <property type="match status" value="1"/>
</dbReference>
<gene>
    <name evidence="3" type="ORF">FJT64_014291</name>
</gene>
<evidence type="ECO:0000313" key="4">
    <source>
        <dbReference type="Proteomes" id="UP000440578"/>
    </source>
</evidence>
<dbReference type="AlphaFoldDB" id="A0A6A4VCB3"/>
<evidence type="ECO:0000256" key="1">
    <source>
        <dbReference type="SAM" id="MobiDB-lite"/>
    </source>
</evidence>
<dbReference type="InterPro" id="IPR007110">
    <property type="entry name" value="Ig-like_dom"/>
</dbReference>
<feature type="compositionally biased region" description="Basic and acidic residues" evidence="1">
    <location>
        <begin position="18"/>
        <end position="33"/>
    </location>
</feature>
<comment type="caution">
    <text evidence="3">The sequence shown here is derived from an EMBL/GenBank/DDBJ whole genome shotgun (WGS) entry which is preliminary data.</text>
</comment>
<name>A0A6A4VCB3_AMPAM</name>
<dbReference type="Gene3D" id="2.60.40.10">
    <property type="entry name" value="Immunoglobulins"/>
    <property type="match status" value="1"/>
</dbReference>
<dbReference type="InterPro" id="IPR013783">
    <property type="entry name" value="Ig-like_fold"/>
</dbReference>
<sequence length="250" mass="27398">MQPVCSSRVSLSEVEPTPGERDDTPARRRGVDGNDRADQIAKEAAAFPQAAVPVDVATAHRAAVRLARDRTTAAWPEGWYRTLMGNRLRPPVAARDRSSAVDVHQLRAGHWSGSRQYLHRVGRNSSDDCRQCPDTDCTAGRCTVCREEADTSRHLFFRCPALMGWRLRSQLLVTTRQPALLTCHVTPPLAAGDIIWFKDGRRLPAAASRPALQLTGGNPSVAGMYQCHVTDDLATTQFTANRSDGSPSRS</sequence>
<protein>
    <recommendedName>
        <fullName evidence="2">Ig-like domain-containing protein</fullName>
    </recommendedName>
</protein>
<dbReference type="Proteomes" id="UP000440578">
    <property type="component" value="Unassembled WGS sequence"/>
</dbReference>
<dbReference type="EMBL" id="VIIS01002206">
    <property type="protein sequence ID" value="KAF0287261.1"/>
    <property type="molecule type" value="Genomic_DNA"/>
</dbReference>